<accession>A0A4Q9MN37</accession>
<dbReference type="OrthoDB" id="2757640at2759"/>
<feature type="region of interest" description="Disordered" evidence="1">
    <location>
        <begin position="191"/>
        <end position="337"/>
    </location>
</feature>
<protein>
    <submittedName>
        <fullName evidence="2">Uncharacterized protein</fullName>
    </submittedName>
</protein>
<gene>
    <name evidence="2" type="ORF">BD311DRAFT_777862</name>
</gene>
<evidence type="ECO:0000313" key="2">
    <source>
        <dbReference type="EMBL" id="TBU29094.1"/>
    </source>
</evidence>
<dbReference type="Proteomes" id="UP000292957">
    <property type="component" value="Unassembled WGS sequence"/>
</dbReference>
<evidence type="ECO:0000256" key="1">
    <source>
        <dbReference type="SAM" id="MobiDB-lite"/>
    </source>
</evidence>
<feature type="region of interest" description="Disordered" evidence="1">
    <location>
        <begin position="105"/>
        <end position="174"/>
    </location>
</feature>
<dbReference type="EMBL" id="ML143416">
    <property type="protein sequence ID" value="TBU29094.1"/>
    <property type="molecule type" value="Genomic_DNA"/>
</dbReference>
<feature type="region of interest" description="Disordered" evidence="1">
    <location>
        <begin position="1"/>
        <end position="25"/>
    </location>
</feature>
<dbReference type="AlphaFoldDB" id="A0A4Q9MN37"/>
<feature type="compositionally biased region" description="Basic and acidic residues" evidence="1">
    <location>
        <begin position="357"/>
        <end position="371"/>
    </location>
</feature>
<reference evidence="2" key="1">
    <citation type="submission" date="2019-01" db="EMBL/GenBank/DDBJ databases">
        <title>Draft genome sequences of three monokaryotic isolates of the white-rot basidiomycete fungus Dichomitus squalens.</title>
        <authorList>
            <consortium name="DOE Joint Genome Institute"/>
            <person name="Lopez S.C."/>
            <person name="Andreopoulos B."/>
            <person name="Pangilinan J."/>
            <person name="Lipzen A."/>
            <person name="Riley R."/>
            <person name="Ahrendt S."/>
            <person name="Ng V."/>
            <person name="Barry K."/>
            <person name="Daum C."/>
            <person name="Grigoriev I.V."/>
            <person name="Hilden K.S."/>
            <person name="Makela M.R."/>
            <person name="de Vries R.P."/>
        </authorList>
    </citation>
    <scope>NUCLEOTIDE SEQUENCE [LARGE SCALE GENOMIC DNA]</scope>
    <source>
        <strain evidence="2">OM18370.1</strain>
    </source>
</reference>
<proteinExistence type="predicted"/>
<organism evidence="2">
    <name type="scientific">Dichomitus squalens</name>
    <dbReference type="NCBI Taxonomy" id="114155"/>
    <lineage>
        <taxon>Eukaryota</taxon>
        <taxon>Fungi</taxon>
        <taxon>Dikarya</taxon>
        <taxon>Basidiomycota</taxon>
        <taxon>Agaricomycotina</taxon>
        <taxon>Agaricomycetes</taxon>
        <taxon>Polyporales</taxon>
        <taxon>Polyporaceae</taxon>
        <taxon>Dichomitus</taxon>
    </lineage>
</organism>
<sequence>MESINPMDCLVEGEEPGHDSPRKKKTFPKLKFYTTREWNKFKRNNKRELFYTALRKKYPLFQLCHNNAKGNIFMTHAYYEAVTRKWENISAANVNLNDAKYSMKTLSDEEDPSENPHDVPNASAPGPSTTRTPAKRPSDDFLVPPKPAQRMRTRADDSENDVALSQAQKGKGRATPSLLSLVIAAVQPSPRVADHLNPPQSAGDVPETAPPLETPLASVPSTSAPVDTVSRPPAPTPTVPSSEQHPPTSHHDHPALPVAQPLLHTPHPAPDVSSSPDDAPAMQPIIPACPDAVDAGESSTPADASQAPPPTAKSTTTKKPRAPRKTPQWPPPPDLLGAKWAYARNWYADTNGSQAEFEKHYKSMTPTDRRNAGRNAAK</sequence>
<feature type="region of interest" description="Disordered" evidence="1">
    <location>
        <begin position="357"/>
        <end position="378"/>
    </location>
</feature>
<name>A0A4Q9MN37_9APHY</name>